<dbReference type="EMBL" id="CP010519">
    <property type="protein sequence ID" value="AJE87658.1"/>
    <property type="molecule type" value="Genomic_DNA"/>
</dbReference>
<evidence type="ECO:0000313" key="2">
    <source>
        <dbReference type="Proteomes" id="UP000031523"/>
    </source>
</evidence>
<protein>
    <recommendedName>
        <fullName evidence="3">Asp23/Gls24 family envelope stress response protein</fullName>
    </recommendedName>
</protein>
<dbReference type="AlphaFoldDB" id="A0A0B5EXY3"/>
<evidence type="ECO:0008006" key="3">
    <source>
        <dbReference type="Google" id="ProtNLM"/>
    </source>
</evidence>
<proteinExistence type="predicted"/>
<evidence type="ECO:0000313" key="1">
    <source>
        <dbReference type="EMBL" id="AJE87658.1"/>
    </source>
</evidence>
<dbReference type="KEGG" id="sals:SLNWT_7282"/>
<organism evidence="1 2">
    <name type="scientific">Streptomyces albus (strain ATCC 21838 / DSM 41398 / FERM P-419 / JCM 4703 / NBRC 107858)</name>
    <dbReference type="NCBI Taxonomy" id="1081613"/>
    <lineage>
        <taxon>Bacteria</taxon>
        <taxon>Bacillati</taxon>
        <taxon>Actinomycetota</taxon>
        <taxon>Actinomycetes</taxon>
        <taxon>Kitasatosporales</taxon>
        <taxon>Streptomycetaceae</taxon>
        <taxon>Streptomyces</taxon>
    </lineage>
</organism>
<reference evidence="1 2" key="1">
    <citation type="submission" date="2015-01" db="EMBL/GenBank/DDBJ databases">
        <title>Enhanced salinomycin production by adjusting the supply of polyketide extender units in Streptomyce albus DSM 41398.</title>
        <authorList>
            <person name="Lu C."/>
        </authorList>
    </citation>
    <scope>NUCLEOTIDE SEQUENCE [LARGE SCALE GENOMIC DNA]</scope>
    <source>
        <strain evidence="2">ATCC 21838 / DSM 41398 / FERM P-419 / JCM 4703 / NBRC 107858</strain>
    </source>
</reference>
<dbReference type="Proteomes" id="UP000031523">
    <property type="component" value="Chromosome"/>
</dbReference>
<gene>
    <name evidence="1" type="ORF">SLNWT_7282</name>
</gene>
<name>A0A0B5EXY3_STRA4</name>
<accession>A0A0B5EXY3</accession>
<keyword evidence="2" id="KW-1185">Reference proteome</keyword>
<sequence>MTTQDSSSRRQVEEAVAAAAAGVPGVAYLRPGLTGLLRARTARLVHGTAGPEPVSGVRVRLGADRRTWQVEVKLTTLTGHRAVDVTRAVRTAATAAAGALLGVPEARVAVSVTVTGVL</sequence>